<evidence type="ECO:0000313" key="6">
    <source>
        <dbReference type="Proteomes" id="UP001259832"/>
    </source>
</evidence>
<comment type="caution">
    <text evidence="5">The sequence shown here is derived from an EMBL/GenBank/DDBJ whole genome shotgun (WGS) entry which is preliminary data.</text>
</comment>
<proteinExistence type="predicted"/>
<accession>A0AAD9GMJ7</accession>
<dbReference type="AlphaFoldDB" id="A0AAD9GMJ7"/>
<gene>
    <name evidence="5" type="ORF">P3T76_007193</name>
</gene>
<reference evidence="5" key="1">
    <citation type="submission" date="2023-08" db="EMBL/GenBank/DDBJ databases">
        <title>Reference Genome Resource for the Citrus Pathogen Phytophthora citrophthora.</title>
        <authorList>
            <person name="Moller H."/>
            <person name="Coetzee B."/>
            <person name="Rose L.J."/>
            <person name="Van Niekerk J.M."/>
        </authorList>
    </citation>
    <scope>NUCLEOTIDE SEQUENCE</scope>
    <source>
        <strain evidence="5">STE-U-9442</strain>
    </source>
</reference>
<name>A0AAD9GMJ7_9STRA</name>
<organism evidence="5 6">
    <name type="scientific">Phytophthora citrophthora</name>
    <dbReference type="NCBI Taxonomy" id="4793"/>
    <lineage>
        <taxon>Eukaryota</taxon>
        <taxon>Sar</taxon>
        <taxon>Stramenopiles</taxon>
        <taxon>Oomycota</taxon>
        <taxon>Peronosporomycetes</taxon>
        <taxon>Peronosporales</taxon>
        <taxon>Peronosporaceae</taxon>
        <taxon>Phytophthora</taxon>
    </lineage>
</organism>
<feature type="domain" description="Crinkler effector protein N-terminal" evidence="4">
    <location>
        <begin position="1"/>
        <end position="83"/>
    </location>
</feature>
<evidence type="ECO:0000259" key="4">
    <source>
        <dbReference type="Pfam" id="PF20147"/>
    </source>
</evidence>
<dbReference type="EMBL" id="JASMQC010000012">
    <property type="protein sequence ID" value="KAK1941327.1"/>
    <property type="molecule type" value="Genomic_DNA"/>
</dbReference>
<keyword evidence="3" id="KW-0964">Secreted</keyword>
<dbReference type="Pfam" id="PF20147">
    <property type="entry name" value="Crinkler"/>
    <property type="match status" value="1"/>
</dbReference>
<dbReference type="InterPro" id="IPR045379">
    <property type="entry name" value="Crinkler_N"/>
</dbReference>
<dbReference type="Proteomes" id="UP001259832">
    <property type="component" value="Unassembled WGS sequence"/>
</dbReference>
<evidence type="ECO:0000256" key="3">
    <source>
        <dbReference type="ARBA" id="ARBA00022525"/>
    </source>
</evidence>
<dbReference type="GO" id="GO:0043657">
    <property type="term" value="C:host cell"/>
    <property type="evidence" value="ECO:0007669"/>
    <property type="project" value="UniProtKB-SubCell"/>
</dbReference>
<evidence type="ECO:0000256" key="2">
    <source>
        <dbReference type="ARBA" id="ARBA00004613"/>
    </source>
</evidence>
<dbReference type="GO" id="GO:0005576">
    <property type="term" value="C:extracellular region"/>
    <property type="evidence" value="ECO:0007669"/>
    <property type="project" value="UniProtKB-SubCell"/>
</dbReference>
<keyword evidence="6" id="KW-1185">Reference proteome</keyword>
<comment type="subcellular location">
    <subcellularLocation>
        <location evidence="1">Host cell</location>
    </subcellularLocation>
    <subcellularLocation>
        <location evidence="2">Secreted</location>
    </subcellularLocation>
</comment>
<evidence type="ECO:0000313" key="5">
    <source>
        <dbReference type="EMBL" id="KAK1941327.1"/>
    </source>
</evidence>
<protein>
    <recommendedName>
        <fullName evidence="4">Crinkler effector protein N-terminal domain-containing protein</fullName>
    </recommendedName>
</protein>
<evidence type="ECO:0000256" key="1">
    <source>
        <dbReference type="ARBA" id="ARBA00004340"/>
    </source>
</evidence>
<sequence length="89" mass="9699">MKLFCAIVGVEESAFEVDIAEDASVSALKKAIRAELEFGYPNSKLQFYLAKSKEGECLDAGATAVVSDDLQRFTPMNPTLKVGNNEYFG</sequence>